<evidence type="ECO:0000259" key="7">
    <source>
        <dbReference type="Pfam" id="PF00892"/>
    </source>
</evidence>
<organism evidence="8 9">
    <name type="scientific">Hasllibacter halocynthiae</name>
    <dbReference type="NCBI Taxonomy" id="595589"/>
    <lineage>
        <taxon>Bacteria</taxon>
        <taxon>Pseudomonadati</taxon>
        <taxon>Pseudomonadota</taxon>
        <taxon>Alphaproteobacteria</taxon>
        <taxon>Rhodobacterales</taxon>
        <taxon>Roseobacteraceae</taxon>
        <taxon>Hasllibacter</taxon>
    </lineage>
</organism>
<proteinExistence type="inferred from homology"/>
<dbReference type="GO" id="GO:0016020">
    <property type="term" value="C:membrane"/>
    <property type="evidence" value="ECO:0007669"/>
    <property type="project" value="UniProtKB-SubCell"/>
</dbReference>
<dbReference type="PANTHER" id="PTHR22911">
    <property type="entry name" value="ACYL-MALONYL CONDENSING ENZYME-RELATED"/>
    <property type="match status" value="1"/>
</dbReference>
<feature type="transmembrane region" description="Helical" evidence="6">
    <location>
        <begin position="135"/>
        <end position="152"/>
    </location>
</feature>
<dbReference type="PANTHER" id="PTHR22911:SF6">
    <property type="entry name" value="SOLUTE CARRIER FAMILY 35 MEMBER G1"/>
    <property type="match status" value="1"/>
</dbReference>
<dbReference type="InterPro" id="IPR037185">
    <property type="entry name" value="EmrE-like"/>
</dbReference>
<feature type="transmembrane region" description="Helical" evidence="6">
    <location>
        <begin position="158"/>
        <end position="178"/>
    </location>
</feature>
<evidence type="ECO:0000256" key="3">
    <source>
        <dbReference type="ARBA" id="ARBA00022692"/>
    </source>
</evidence>
<dbReference type="AlphaFoldDB" id="A0A2T0X353"/>
<keyword evidence="9" id="KW-1185">Reference proteome</keyword>
<keyword evidence="3 6" id="KW-0812">Transmembrane</keyword>
<name>A0A2T0X353_9RHOB</name>
<comment type="subcellular location">
    <subcellularLocation>
        <location evidence="1">Membrane</location>
        <topology evidence="1">Multi-pass membrane protein</topology>
    </subcellularLocation>
</comment>
<evidence type="ECO:0000256" key="4">
    <source>
        <dbReference type="ARBA" id="ARBA00022989"/>
    </source>
</evidence>
<gene>
    <name evidence="8" type="ORF">BCF33_2238</name>
</gene>
<feature type="domain" description="EamA" evidence="7">
    <location>
        <begin position="164"/>
        <end position="292"/>
    </location>
</feature>
<keyword evidence="4 6" id="KW-1133">Transmembrane helix</keyword>
<feature type="transmembrane region" description="Helical" evidence="6">
    <location>
        <begin position="276"/>
        <end position="294"/>
    </location>
</feature>
<evidence type="ECO:0000313" key="8">
    <source>
        <dbReference type="EMBL" id="PRY93370.1"/>
    </source>
</evidence>
<evidence type="ECO:0000256" key="6">
    <source>
        <dbReference type="SAM" id="Phobius"/>
    </source>
</evidence>
<feature type="transmembrane region" description="Helical" evidence="6">
    <location>
        <begin position="21"/>
        <end position="41"/>
    </location>
</feature>
<feature type="transmembrane region" description="Helical" evidence="6">
    <location>
        <begin position="47"/>
        <end position="69"/>
    </location>
</feature>
<dbReference type="Pfam" id="PF00892">
    <property type="entry name" value="EamA"/>
    <property type="match status" value="2"/>
</dbReference>
<feature type="transmembrane region" description="Helical" evidence="6">
    <location>
        <begin position="190"/>
        <end position="212"/>
    </location>
</feature>
<feature type="transmembrane region" description="Helical" evidence="6">
    <location>
        <begin position="218"/>
        <end position="239"/>
    </location>
</feature>
<comment type="caution">
    <text evidence="8">The sequence shown here is derived from an EMBL/GenBank/DDBJ whole genome shotgun (WGS) entry which is preliminary data.</text>
</comment>
<feature type="transmembrane region" description="Helical" evidence="6">
    <location>
        <begin position="108"/>
        <end position="126"/>
    </location>
</feature>
<accession>A0A2T0X353</accession>
<dbReference type="OrthoDB" id="8478503at2"/>
<protein>
    <submittedName>
        <fullName evidence="8">Drug/metabolite transporter (DMT)-like permease</fullName>
    </submittedName>
</protein>
<feature type="transmembrane region" description="Helical" evidence="6">
    <location>
        <begin position="81"/>
        <end position="102"/>
    </location>
</feature>
<dbReference type="SUPFAM" id="SSF103481">
    <property type="entry name" value="Multidrug resistance efflux transporter EmrE"/>
    <property type="match status" value="2"/>
</dbReference>
<evidence type="ECO:0000256" key="5">
    <source>
        <dbReference type="ARBA" id="ARBA00023136"/>
    </source>
</evidence>
<sequence length="314" mass="32869">MAALETTRTDDPARGIALKCAAVALFVGMQAIVKAAAGAGVPPGEAVFFRSLFSLPVILLWLAATGHLHDGLRVRSVPGHLARGVFGTSAMGLRFLALGLLPLYEVQAIGYATPLLVVVFAVLFAGERVRLTRSLAVLLGLAGVLIVAWPNLGGMERSRAALVGTAAVLASAALAAMAQTMIRRLVEHEGTAAIVFWFAVSGVVLSALTAPFGWIWPGWWMATLLAVTGLVGGVAQIFLTASYRYADAGTVAPFDYTSLLWAIGIGMVLFDEAPDARTLAGAALVIGAGILVAVRERRLGLERRRARAAKSQEG</sequence>
<dbReference type="Proteomes" id="UP000238801">
    <property type="component" value="Unassembled WGS sequence"/>
</dbReference>
<comment type="similarity">
    <text evidence="2">Belongs to the drug/metabolite transporter (DMT) superfamily. 10 TMS drug/metabolite exporter (DME) (TC 2.A.7.3) family.</text>
</comment>
<evidence type="ECO:0000313" key="9">
    <source>
        <dbReference type="Proteomes" id="UP000238801"/>
    </source>
</evidence>
<feature type="transmembrane region" description="Helical" evidence="6">
    <location>
        <begin position="251"/>
        <end position="270"/>
    </location>
</feature>
<evidence type="ECO:0000256" key="1">
    <source>
        <dbReference type="ARBA" id="ARBA00004141"/>
    </source>
</evidence>
<dbReference type="EMBL" id="PVTT01000002">
    <property type="protein sequence ID" value="PRY93370.1"/>
    <property type="molecule type" value="Genomic_DNA"/>
</dbReference>
<reference evidence="8 9" key="1">
    <citation type="submission" date="2018-03" db="EMBL/GenBank/DDBJ databases">
        <title>Genomic Encyclopedia of Archaeal and Bacterial Type Strains, Phase II (KMG-II): from individual species to whole genera.</title>
        <authorList>
            <person name="Goeker M."/>
        </authorList>
    </citation>
    <scope>NUCLEOTIDE SEQUENCE [LARGE SCALE GENOMIC DNA]</scope>
    <source>
        <strain evidence="8 9">DSM 29318</strain>
    </source>
</reference>
<feature type="domain" description="EamA" evidence="7">
    <location>
        <begin position="20"/>
        <end position="148"/>
    </location>
</feature>
<evidence type="ECO:0000256" key="2">
    <source>
        <dbReference type="ARBA" id="ARBA00009853"/>
    </source>
</evidence>
<dbReference type="InterPro" id="IPR000620">
    <property type="entry name" value="EamA_dom"/>
</dbReference>
<dbReference type="RefSeq" id="WP_106160970.1">
    <property type="nucleotide sequence ID" value="NZ_PVTT01000002.1"/>
</dbReference>
<keyword evidence="5 6" id="KW-0472">Membrane</keyword>